<dbReference type="Proteomes" id="UP000011185">
    <property type="component" value="Unassembled WGS sequence"/>
</dbReference>
<dbReference type="VEuPathDB" id="MicrosporidiaDB:THOM_0524"/>
<keyword evidence="4 6" id="KW-1133">Transmembrane helix</keyword>
<evidence type="ECO:0000256" key="2">
    <source>
        <dbReference type="ARBA" id="ARBA00022692"/>
    </source>
</evidence>
<dbReference type="InParanoid" id="L7JZL6"/>
<keyword evidence="2 6" id="KW-0812">Transmembrane</keyword>
<comment type="subcellular location">
    <subcellularLocation>
        <location evidence="1">Membrane</location>
    </subcellularLocation>
</comment>
<organism evidence="8 9">
    <name type="scientific">Trachipleistophora hominis</name>
    <name type="common">Microsporidian parasite</name>
    <dbReference type="NCBI Taxonomy" id="72359"/>
    <lineage>
        <taxon>Eukaryota</taxon>
        <taxon>Fungi</taxon>
        <taxon>Fungi incertae sedis</taxon>
        <taxon>Microsporidia</taxon>
        <taxon>Pleistophoridae</taxon>
        <taxon>Trachipleistophora</taxon>
    </lineage>
</organism>
<gene>
    <name evidence="8" type="ORF">THOM_0524</name>
</gene>
<protein>
    <submittedName>
        <fullName evidence="8">Small Conductance Mechanosensitive Ion Channel (MscS) Family</fullName>
    </submittedName>
</protein>
<reference evidence="8 9" key="1">
    <citation type="journal article" date="2012" name="PLoS Pathog.">
        <title>The genome of the obligate intracellular parasite Trachipleistophora hominis: new insights into microsporidian genome dynamics and reductive evolution.</title>
        <authorList>
            <person name="Heinz E."/>
            <person name="Williams T.A."/>
            <person name="Nakjang S."/>
            <person name="Noel C.J."/>
            <person name="Swan D.C."/>
            <person name="Goldberg A.V."/>
            <person name="Harris S.R."/>
            <person name="Weinmaier T."/>
            <person name="Markert S."/>
            <person name="Becher D."/>
            <person name="Bernhardt J."/>
            <person name="Dagan T."/>
            <person name="Hacker C."/>
            <person name="Lucocq J.M."/>
            <person name="Schweder T."/>
            <person name="Rattei T."/>
            <person name="Hall N."/>
            <person name="Hirt R.P."/>
            <person name="Embley T.M."/>
        </authorList>
    </citation>
    <scope>NUCLEOTIDE SEQUENCE [LARGE SCALE GENOMIC DNA]</scope>
</reference>
<evidence type="ECO:0000259" key="7">
    <source>
        <dbReference type="Pfam" id="PF00924"/>
    </source>
</evidence>
<dbReference type="GO" id="GO:0006874">
    <property type="term" value="P:intracellular calcium ion homeostasis"/>
    <property type="evidence" value="ECO:0007669"/>
    <property type="project" value="TreeGrafter"/>
</dbReference>
<evidence type="ECO:0000313" key="8">
    <source>
        <dbReference type="EMBL" id="ELQ76496.1"/>
    </source>
</evidence>
<dbReference type="PANTHER" id="PTHR31323">
    <property type="entry name" value="MECHANOSENSITIVE ION CHANNEL PROTEIN MSY2"/>
    <property type="match status" value="1"/>
</dbReference>
<evidence type="ECO:0000256" key="5">
    <source>
        <dbReference type="ARBA" id="ARBA00023136"/>
    </source>
</evidence>
<dbReference type="Gene3D" id="2.30.30.60">
    <property type="match status" value="1"/>
</dbReference>
<keyword evidence="5 6" id="KW-0472">Membrane</keyword>
<name>L7JZL6_TRAHO</name>
<feature type="domain" description="Mechanosensitive ion channel MscS" evidence="7">
    <location>
        <begin position="384"/>
        <end position="441"/>
    </location>
</feature>
<evidence type="ECO:0000256" key="4">
    <source>
        <dbReference type="ARBA" id="ARBA00022989"/>
    </source>
</evidence>
<dbReference type="OrthoDB" id="544685at2759"/>
<accession>L7JZL6</accession>
<sequence length="548" mass="63647">MNLKEQRVKRVREILSEDSERKTGKILSRKPVNIAWIVLSVILMIVSFAMAVGAYMSKKVLDKNADFYNVWWHACLVLFFFFMVNATLLMIARVVDPTGKGESFLAYMLDQNMMLLRITLSIGLYLVMLTLTTSLQNIFSPMPVITAPNSEPIVVPKDPSDTAGSKPESKQQKINKVKLQDYIERKYENIVFALLIVFSTLLAKRIFLQYINHRIHYKYYKDRIRENKMIVEYLQSINNITGTELDEDETDWSNVIFDSMCIGKEVLTLDDFRKFFGTSNGTKIFGLFDIDENNEVTRDEFTKRYNSLFMEKKQLDLALVQNSYNLYKFDCLLSAIIVPAVLFSTFIVLGAQSEFQNFFKSIGALLLSLSFAFSKLASDTFQSLIFVFFIRPFDIGDIIEIGGKTYVVSDLGLLYSTLLSDSRYETFPNELLRNSSIKNLRKSTHVTAKFEYCFKYDDYSKLDKLKEMISSFLLENPTKYHEQFDINHFEILNENKMKFTIQIVLSCPYQETRTIVERKDKFAIFVHECVKKLGFTYVELKPENKPQK</sequence>
<evidence type="ECO:0000256" key="1">
    <source>
        <dbReference type="ARBA" id="ARBA00004370"/>
    </source>
</evidence>
<dbReference type="GO" id="GO:0005262">
    <property type="term" value="F:calcium channel activity"/>
    <property type="evidence" value="ECO:0007669"/>
    <property type="project" value="TreeGrafter"/>
</dbReference>
<dbReference type="GO" id="GO:0016020">
    <property type="term" value="C:membrane"/>
    <property type="evidence" value="ECO:0007669"/>
    <property type="project" value="UniProtKB-SubCell"/>
</dbReference>
<feature type="transmembrane region" description="Helical" evidence="6">
    <location>
        <begin position="331"/>
        <end position="352"/>
    </location>
</feature>
<evidence type="ECO:0000256" key="3">
    <source>
        <dbReference type="ARBA" id="ARBA00022837"/>
    </source>
</evidence>
<dbReference type="PANTHER" id="PTHR31323:SF1">
    <property type="entry name" value="MECHANOSENSITIVE ION CHANNEL PROTEIN"/>
    <property type="match status" value="1"/>
</dbReference>
<dbReference type="InterPro" id="IPR011992">
    <property type="entry name" value="EF-hand-dom_pair"/>
</dbReference>
<evidence type="ECO:0000313" key="9">
    <source>
        <dbReference type="Proteomes" id="UP000011185"/>
    </source>
</evidence>
<dbReference type="InterPro" id="IPR006685">
    <property type="entry name" value="MscS_channel_2nd"/>
</dbReference>
<dbReference type="AlphaFoldDB" id="L7JZL6"/>
<dbReference type="Pfam" id="PF00924">
    <property type="entry name" value="MS_channel_2nd"/>
    <property type="match status" value="1"/>
</dbReference>
<dbReference type="EMBL" id="JH993845">
    <property type="protein sequence ID" value="ELQ76496.1"/>
    <property type="molecule type" value="Genomic_DNA"/>
</dbReference>
<evidence type="ECO:0000256" key="6">
    <source>
        <dbReference type="SAM" id="Phobius"/>
    </source>
</evidence>
<dbReference type="SUPFAM" id="SSF47473">
    <property type="entry name" value="EF-hand"/>
    <property type="match status" value="1"/>
</dbReference>
<feature type="transmembrane region" description="Helical" evidence="6">
    <location>
        <begin position="115"/>
        <end position="139"/>
    </location>
</feature>
<dbReference type="OMA" id="NMMLLRI"/>
<dbReference type="InterPro" id="IPR023408">
    <property type="entry name" value="MscS_beta-dom_sf"/>
</dbReference>
<keyword evidence="3" id="KW-0106">Calcium</keyword>
<dbReference type="SUPFAM" id="SSF50182">
    <property type="entry name" value="Sm-like ribonucleoproteins"/>
    <property type="match status" value="1"/>
</dbReference>
<feature type="transmembrane region" description="Helical" evidence="6">
    <location>
        <begin position="34"/>
        <end position="56"/>
    </location>
</feature>
<keyword evidence="9" id="KW-1185">Reference proteome</keyword>
<dbReference type="PROSITE" id="PS00018">
    <property type="entry name" value="EF_HAND_1"/>
    <property type="match status" value="1"/>
</dbReference>
<feature type="transmembrane region" description="Helical" evidence="6">
    <location>
        <begin position="190"/>
        <end position="208"/>
    </location>
</feature>
<feature type="transmembrane region" description="Helical" evidence="6">
    <location>
        <begin position="71"/>
        <end position="95"/>
    </location>
</feature>
<dbReference type="InterPro" id="IPR018247">
    <property type="entry name" value="EF_Hand_1_Ca_BS"/>
</dbReference>
<dbReference type="InterPro" id="IPR010920">
    <property type="entry name" value="LSM_dom_sf"/>
</dbReference>
<proteinExistence type="predicted"/>
<dbReference type="HOGENOM" id="CLU_036839_0_0_1"/>